<evidence type="ECO:0000256" key="1">
    <source>
        <dbReference type="SAM" id="Phobius"/>
    </source>
</evidence>
<keyword evidence="3" id="KW-1185">Reference proteome</keyword>
<keyword evidence="1" id="KW-1133">Transmembrane helix</keyword>
<accession>A0ABY6F5Y8</accession>
<protein>
    <recommendedName>
        <fullName evidence="4">MARVEL domain-containing protein</fullName>
    </recommendedName>
</protein>
<dbReference type="Proteomes" id="UP001063782">
    <property type="component" value="Chromosome"/>
</dbReference>
<keyword evidence="1" id="KW-0472">Membrane</keyword>
<dbReference type="PROSITE" id="PS51257">
    <property type="entry name" value="PROKAR_LIPOPROTEIN"/>
    <property type="match status" value="1"/>
</dbReference>
<evidence type="ECO:0008006" key="4">
    <source>
        <dbReference type="Google" id="ProtNLM"/>
    </source>
</evidence>
<evidence type="ECO:0000313" key="3">
    <source>
        <dbReference type="Proteomes" id="UP001063782"/>
    </source>
</evidence>
<dbReference type="EMBL" id="CP089977">
    <property type="protein sequence ID" value="UXZ05488.1"/>
    <property type="molecule type" value="Genomic_DNA"/>
</dbReference>
<reference evidence="2" key="1">
    <citation type="submission" date="2021-12" db="EMBL/GenBank/DDBJ databases">
        <title>taxonomy of Moraxella sp. ZY201224.</title>
        <authorList>
            <person name="Li F."/>
        </authorList>
    </citation>
    <scope>NUCLEOTIDE SEQUENCE</scope>
    <source>
        <strain evidence="2">ZY201224</strain>
    </source>
</reference>
<proteinExistence type="predicted"/>
<name>A0ABY6F5Y8_9GAMM</name>
<organism evidence="2 3">
    <name type="scientific">Moraxella nasicaprae</name>
    <dbReference type="NCBI Taxonomy" id="2904122"/>
    <lineage>
        <taxon>Bacteria</taxon>
        <taxon>Pseudomonadati</taxon>
        <taxon>Pseudomonadota</taxon>
        <taxon>Gammaproteobacteria</taxon>
        <taxon>Moraxellales</taxon>
        <taxon>Moraxellaceae</taxon>
        <taxon>Moraxella</taxon>
    </lineage>
</organism>
<sequence length="136" mass="15037">MKFDLVTCFLVLSLLMACLVYVEAALLLKNQGKMPQSNFFAIISLMTSVWVLVSAVAWYFLDFAQFGSAVAVAYPLYALIGFFYSGSLIKSEDLPDDPMDMVVPAKYLSFCQSFAQVYGLASVLALAQVLGLINFW</sequence>
<gene>
    <name evidence="2" type="ORF">LU297_03310</name>
</gene>
<feature type="transmembrane region" description="Helical" evidence="1">
    <location>
        <begin position="68"/>
        <end position="87"/>
    </location>
</feature>
<keyword evidence="1" id="KW-0812">Transmembrane</keyword>
<feature type="transmembrane region" description="Helical" evidence="1">
    <location>
        <begin position="107"/>
        <end position="133"/>
    </location>
</feature>
<dbReference type="RefSeq" id="WP_263076987.1">
    <property type="nucleotide sequence ID" value="NZ_CP089977.1"/>
</dbReference>
<evidence type="ECO:0000313" key="2">
    <source>
        <dbReference type="EMBL" id="UXZ05488.1"/>
    </source>
</evidence>
<feature type="transmembrane region" description="Helical" evidence="1">
    <location>
        <begin position="40"/>
        <end position="61"/>
    </location>
</feature>